<dbReference type="EMBL" id="JRPN01000004">
    <property type="protein sequence ID" value="KGT80499.1"/>
    <property type="molecule type" value="Genomic_DNA"/>
</dbReference>
<organism evidence="1 2">
    <name type="scientific">Bradyrhizobium japonicum</name>
    <dbReference type="NCBI Taxonomy" id="375"/>
    <lineage>
        <taxon>Bacteria</taxon>
        <taxon>Pseudomonadati</taxon>
        <taxon>Pseudomonadota</taxon>
        <taxon>Alphaproteobacteria</taxon>
        <taxon>Hyphomicrobiales</taxon>
        <taxon>Nitrobacteraceae</taxon>
        <taxon>Bradyrhizobium</taxon>
    </lineage>
</organism>
<name>A0A0A3Y4P1_BRAJP</name>
<protein>
    <recommendedName>
        <fullName evidence="3">DNA-binding protein</fullName>
    </recommendedName>
</protein>
<evidence type="ECO:0008006" key="3">
    <source>
        <dbReference type="Google" id="ProtNLM"/>
    </source>
</evidence>
<dbReference type="RefSeq" id="WP_041954549.1">
    <property type="nucleotide sequence ID" value="NZ_JRPN01000004.1"/>
</dbReference>
<evidence type="ECO:0000313" key="2">
    <source>
        <dbReference type="Proteomes" id="UP000030377"/>
    </source>
</evidence>
<proteinExistence type="predicted"/>
<dbReference type="Proteomes" id="UP000030377">
    <property type="component" value="Unassembled WGS sequence"/>
</dbReference>
<sequence length="79" mass="8692">MSNPHQAARYLSRKEASSYLLERHGVKRSYVYLATLASKGGGPLFRKDGPSRVIYTDVDLDAYAASVLSKPMRSTNEAA</sequence>
<accession>A0A0A3Y4P1</accession>
<evidence type="ECO:0000313" key="1">
    <source>
        <dbReference type="EMBL" id="KGT80499.1"/>
    </source>
</evidence>
<gene>
    <name evidence="1" type="ORF">MA20_07630</name>
</gene>
<reference evidence="1 2" key="1">
    <citation type="submission" date="2014-09" db="EMBL/GenBank/DDBJ databases">
        <title>Draft genome of Bradyrhizobium japonicum Is-34.</title>
        <authorList>
            <person name="Tsurumaru H."/>
            <person name="Yamakawa T."/>
            <person name="Hashimoto S."/>
            <person name="Okizaki K."/>
            <person name="Kanesaki Y."/>
            <person name="Yoshikawa H."/>
            <person name="Yajima S."/>
        </authorList>
    </citation>
    <scope>NUCLEOTIDE SEQUENCE [LARGE SCALE GENOMIC DNA]</scope>
    <source>
        <strain evidence="1 2">Is-34</strain>
    </source>
</reference>
<dbReference type="AlphaFoldDB" id="A0A0A3Y4P1"/>
<comment type="caution">
    <text evidence="1">The sequence shown here is derived from an EMBL/GenBank/DDBJ whole genome shotgun (WGS) entry which is preliminary data.</text>
</comment>